<evidence type="ECO:0000313" key="2">
    <source>
        <dbReference type="EMBL" id="SVE38761.1"/>
    </source>
</evidence>
<proteinExistence type="predicted"/>
<name>A0A383D2W9_9ZZZZ</name>
<feature type="region of interest" description="Disordered" evidence="1">
    <location>
        <begin position="1"/>
        <end position="30"/>
    </location>
</feature>
<dbReference type="AlphaFoldDB" id="A0A383D2W9"/>
<gene>
    <name evidence="2" type="ORF">METZ01_LOCUS491615</name>
</gene>
<sequence>TSSGSTRRPMRCCPRPAMSWRHPASGPSGA</sequence>
<organism evidence="2">
    <name type="scientific">marine metagenome</name>
    <dbReference type="NCBI Taxonomy" id="408172"/>
    <lineage>
        <taxon>unclassified sequences</taxon>
        <taxon>metagenomes</taxon>
        <taxon>ecological metagenomes</taxon>
    </lineage>
</organism>
<protein>
    <submittedName>
        <fullName evidence="2">Uncharacterized protein</fullName>
    </submittedName>
</protein>
<feature type="non-terminal residue" evidence="2">
    <location>
        <position position="30"/>
    </location>
</feature>
<feature type="non-terminal residue" evidence="2">
    <location>
        <position position="1"/>
    </location>
</feature>
<dbReference type="EMBL" id="UINC01213817">
    <property type="protein sequence ID" value="SVE38761.1"/>
    <property type="molecule type" value="Genomic_DNA"/>
</dbReference>
<evidence type="ECO:0000256" key="1">
    <source>
        <dbReference type="SAM" id="MobiDB-lite"/>
    </source>
</evidence>
<accession>A0A383D2W9</accession>
<reference evidence="2" key="1">
    <citation type="submission" date="2018-05" db="EMBL/GenBank/DDBJ databases">
        <authorList>
            <person name="Lanie J.A."/>
            <person name="Ng W.-L."/>
            <person name="Kazmierczak K.M."/>
            <person name="Andrzejewski T.M."/>
            <person name="Davidsen T.M."/>
            <person name="Wayne K.J."/>
            <person name="Tettelin H."/>
            <person name="Glass J.I."/>
            <person name="Rusch D."/>
            <person name="Podicherti R."/>
            <person name="Tsui H.-C.T."/>
            <person name="Winkler M.E."/>
        </authorList>
    </citation>
    <scope>NUCLEOTIDE SEQUENCE</scope>
</reference>